<accession>A0A552V2M9</accession>
<organism evidence="2 3">
    <name type="scientific">Flavobacterium zepuense</name>
    <dbReference type="NCBI Taxonomy" id="2593302"/>
    <lineage>
        <taxon>Bacteria</taxon>
        <taxon>Pseudomonadati</taxon>
        <taxon>Bacteroidota</taxon>
        <taxon>Flavobacteriia</taxon>
        <taxon>Flavobacteriales</taxon>
        <taxon>Flavobacteriaceae</taxon>
        <taxon>Flavobacterium</taxon>
    </lineage>
</organism>
<dbReference type="EMBL" id="VJVZ01000005">
    <property type="protein sequence ID" value="TRW24724.1"/>
    <property type="molecule type" value="Genomic_DNA"/>
</dbReference>
<evidence type="ECO:0000313" key="3">
    <source>
        <dbReference type="Proteomes" id="UP000320643"/>
    </source>
</evidence>
<keyword evidence="1" id="KW-0812">Transmembrane</keyword>
<dbReference type="RefSeq" id="WP_143373128.1">
    <property type="nucleotide sequence ID" value="NZ_VJVZ01000005.1"/>
</dbReference>
<sequence>MKNRNPFFTIGTVGMIVISVLHIVLALVLNLPSVHTTFFILYPVFMAFMAAGFMQTNNSRKKLIPIRVKK</sequence>
<feature type="transmembrane region" description="Helical" evidence="1">
    <location>
        <begin position="35"/>
        <end position="54"/>
    </location>
</feature>
<proteinExistence type="predicted"/>
<comment type="caution">
    <text evidence="2">The sequence shown here is derived from an EMBL/GenBank/DDBJ whole genome shotgun (WGS) entry which is preliminary data.</text>
</comment>
<evidence type="ECO:0000313" key="2">
    <source>
        <dbReference type="EMBL" id="TRW24724.1"/>
    </source>
</evidence>
<reference evidence="2 3" key="1">
    <citation type="submission" date="2019-07" db="EMBL/GenBank/DDBJ databases">
        <title>Flavobacterium sp. nov., isolated from glacier ice.</title>
        <authorList>
            <person name="Liu Q."/>
            <person name="Xin Y.-H."/>
        </authorList>
    </citation>
    <scope>NUCLEOTIDE SEQUENCE [LARGE SCALE GENOMIC DNA]</scope>
    <source>
        <strain evidence="2 3">ZT4R6</strain>
    </source>
</reference>
<evidence type="ECO:0000256" key="1">
    <source>
        <dbReference type="SAM" id="Phobius"/>
    </source>
</evidence>
<dbReference type="AlphaFoldDB" id="A0A552V2M9"/>
<keyword evidence="3" id="KW-1185">Reference proteome</keyword>
<dbReference type="Proteomes" id="UP000320643">
    <property type="component" value="Unassembled WGS sequence"/>
</dbReference>
<dbReference type="OrthoDB" id="982591at2"/>
<feature type="transmembrane region" description="Helical" evidence="1">
    <location>
        <begin position="7"/>
        <end position="29"/>
    </location>
</feature>
<gene>
    <name evidence="2" type="ORF">FMM05_09470</name>
</gene>
<name>A0A552V2M9_9FLAO</name>
<protein>
    <submittedName>
        <fullName evidence="2">Uncharacterized protein</fullName>
    </submittedName>
</protein>
<keyword evidence="1" id="KW-0472">Membrane</keyword>
<keyword evidence="1" id="KW-1133">Transmembrane helix</keyword>